<dbReference type="OrthoDB" id="5239715at2759"/>
<evidence type="ECO:0000256" key="1">
    <source>
        <dbReference type="SAM" id="MobiDB-lite"/>
    </source>
</evidence>
<feature type="region of interest" description="Disordered" evidence="1">
    <location>
        <begin position="1"/>
        <end position="24"/>
    </location>
</feature>
<accession>A0A4Y2JSI6</accession>
<dbReference type="Proteomes" id="UP000499080">
    <property type="component" value="Unassembled WGS sequence"/>
</dbReference>
<gene>
    <name evidence="2" type="ORF">AVEN_161831_1</name>
</gene>
<reference evidence="2 3" key="1">
    <citation type="journal article" date="2019" name="Sci. Rep.">
        <title>Orb-weaving spider Araneus ventricosus genome elucidates the spidroin gene catalogue.</title>
        <authorList>
            <person name="Kono N."/>
            <person name="Nakamura H."/>
            <person name="Ohtoshi R."/>
            <person name="Moran D.A.P."/>
            <person name="Shinohara A."/>
            <person name="Yoshida Y."/>
            <person name="Fujiwara M."/>
            <person name="Mori M."/>
            <person name="Tomita M."/>
            <person name="Arakawa K."/>
        </authorList>
    </citation>
    <scope>NUCLEOTIDE SEQUENCE [LARGE SCALE GENOMIC DNA]</scope>
</reference>
<evidence type="ECO:0000313" key="3">
    <source>
        <dbReference type="Proteomes" id="UP000499080"/>
    </source>
</evidence>
<name>A0A4Y2JSI6_ARAVE</name>
<protein>
    <submittedName>
        <fullName evidence="2">Uncharacterized protein</fullName>
    </submittedName>
</protein>
<proteinExistence type="predicted"/>
<comment type="caution">
    <text evidence="2">The sequence shown here is derived from an EMBL/GenBank/DDBJ whole genome shotgun (WGS) entry which is preliminary data.</text>
</comment>
<evidence type="ECO:0000313" key="2">
    <source>
        <dbReference type="EMBL" id="GBM92990.1"/>
    </source>
</evidence>
<dbReference type="EMBL" id="BGPR01003837">
    <property type="protein sequence ID" value="GBM92990.1"/>
    <property type="molecule type" value="Genomic_DNA"/>
</dbReference>
<organism evidence="2 3">
    <name type="scientific">Araneus ventricosus</name>
    <name type="common">Orbweaver spider</name>
    <name type="synonym">Epeira ventricosa</name>
    <dbReference type="NCBI Taxonomy" id="182803"/>
    <lineage>
        <taxon>Eukaryota</taxon>
        <taxon>Metazoa</taxon>
        <taxon>Ecdysozoa</taxon>
        <taxon>Arthropoda</taxon>
        <taxon>Chelicerata</taxon>
        <taxon>Arachnida</taxon>
        <taxon>Araneae</taxon>
        <taxon>Araneomorphae</taxon>
        <taxon>Entelegynae</taxon>
        <taxon>Araneoidea</taxon>
        <taxon>Araneidae</taxon>
        <taxon>Araneus</taxon>
    </lineage>
</organism>
<sequence length="92" mass="10315">MGSGRRITDRHERKHSSTAATNEEDVHRLRNFSLTPKGVINWGDSFRSHSLTSVPALDLFPSSSSQWDAASTKSYPMTASNSHWNCARTPQR</sequence>
<keyword evidence="3" id="KW-1185">Reference proteome</keyword>
<feature type="compositionally biased region" description="Basic and acidic residues" evidence="1">
    <location>
        <begin position="1"/>
        <end position="11"/>
    </location>
</feature>
<dbReference type="AlphaFoldDB" id="A0A4Y2JSI6"/>